<dbReference type="GO" id="GO:0004888">
    <property type="term" value="F:transmembrane signaling receptor activity"/>
    <property type="evidence" value="ECO:0007669"/>
    <property type="project" value="InterPro"/>
</dbReference>
<dbReference type="PANTHER" id="PTHR18945">
    <property type="entry name" value="NEUROTRANSMITTER GATED ION CHANNEL"/>
    <property type="match status" value="1"/>
</dbReference>
<evidence type="ECO:0000259" key="1">
    <source>
        <dbReference type="Pfam" id="PF02931"/>
    </source>
</evidence>
<dbReference type="GO" id="GO:0005230">
    <property type="term" value="F:extracellular ligand-gated monoatomic ion channel activity"/>
    <property type="evidence" value="ECO:0007669"/>
    <property type="project" value="InterPro"/>
</dbReference>
<evidence type="ECO:0000313" key="2">
    <source>
        <dbReference type="EMBL" id="KAK2163357.1"/>
    </source>
</evidence>
<accession>A0AAD9NAR3</accession>
<dbReference type="Proteomes" id="UP001208570">
    <property type="component" value="Unassembled WGS sequence"/>
</dbReference>
<dbReference type="GO" id="GO:0016020">
    <property type="term" value="C:membrane"/>
    <property type="evidence" value="ECO:0007669"/>
    <property type="project" value="InterPro"/>
</dbReference>
<sequence>MLRPLEGKNTTTVHFSVMLNDINEIREGTLEAVMKASVWVSMHWKDERLAWSMGQYPVETIVIDPNKIWRPDIRLYNKSGWTTKSKLYCTTMVASGTTCRCGSLYIAYRPRVPSATWECPFRFGSWVYHGYQLDIYIHDEGMDLSQYADRVWGISGNQSSRKAITKKCCREPWPEIKYILRLIRR</sequence>
<name>A0AAD9NAR3_9ANNE</name>
<dbReference type="Gene3D" id="2.70.170.10">
    <property type="entry name" value="Neurotransmitter-gated ion-channel ligand-binding domain"/>
    <property type="match status" value="1"/>
</dbReference>
<protein>
    <recommendedName>
        <fullName evidence="1">Neurotransmitter-gated ion-channel ligand-binding domain-containing protein</fullName>
    </recommendedName>
</protein>
<dbReference type="InterPro" id="IPR006202">
    <property type="entry name" value="Neur_chan_lig-bd"/>
</dbReference>
<comment type="caution">
    <text evidence="2">The sequence shown here is derived from an EMBL/GenBank/DDBJ whole genome shotgun (WGS) entry which is preliminary data.</text>
</comment>
<proteinExistence type="predicted"/>
<feature type="domain" description="Neurotransmitter-gated ion-channel ligand-binding" evidence="1">
    <location>
        <begin position="2"/>
        <end position="185"/>
    </location>
</feature>
<dbReference type="EMBL" id="JAODUP010000081">
    <property type="protein sequence ID" value="KAK2163357.1"/>
    <property type="molecule type" value="Genomic_DNA"/>
</dbReference>
<dbReference type="SUPFAM" id="SSF63712">
    <property type="entry name" value="Nicotinic receptor ligand binding domain-like"/>
    <property type="match status" value="1"/>
</dbReference>
<evidence type="ECO:0000313" key="3">
    <source>
        <dbReference type="Proteomes" id="UP001208570"/>
    </source>
</evidence>
<organism evidence="2 3">
    <name type="scientific">Paralvinella palmiformis</name>
    <dbReference type="NCBI Taxonomy" id="53620"/>
    <lineage>
        <taxon>Eukaryota</taxon>
        <taxon>Metazoa</taxon>
        <taxon>Spiralia</taxon>
        <taxon>Lophotrochozoa</taxon>
        <taxon>Annelida</taxon>
        <taxon>Polychaeta</taxon>
        <taxon>Sedentaria</taxon>
        <taxon>Canalipalpata</taxon>
        <taxon>Terebellida</taxon>
        <taxon>Terebelliformia</taxon>
        <taxon>Alvinellidae</taxon>
        <taxon>Paralvinella</taxon>
    </lineage>
</organism>
<gene>
    <name evidence="2" type="ORF">LSH36_81g06052</name>
</gene>
<keyword evidence="3" id="KW-1185">Reference proteome</keyword>
<dbReference type="Pfam" id="PF02931">
    <property type="entry name" value="Neur_chan_LBD"/>
    <property type="match status" value="1"/>
</dbReference>
<dbReference type="InterPro" id="IPR006201">
    <property type="entry name" value="Neur_channel"/>
</dbReference>
<reference evidence="2" key="1">
    <citation type="journal article" date="2023" name="Mol. Biol. Evol.">
        <title>Third-Generation Sequencing Reveals the Adaptive Role of the Epigenome in Three Deep-Sea Polychaetes.</title>
        <authorList>
            <person name="Perez M."/>
            <person name="Aroh O."/>
            <person name="Sun Y."/>
            <person name="Lan Y."/>
            <person name="Juniper S.K."/>
            <person name="Young C.R."/>
            <person name="Angers B."/>
            <person name="Qian P.Y."/>
        </authorList>
    </citation>
    <scope>NUCLEOTIDE SEQUENCE</scope>
    <source>
        <strain evidence="2">P08H-3</strain>
    </source>
</reference>
<dbReference type="AlphaFoldDB" id="A0AAD9NAR3"/>
<dbReference type="InterPro" id="IPR036734">
    <property type="entry name" value="Neur_chan_lig-bd_sf"/>
</dbReference>